<protein>
    <recommendedName>
        <fullName evidence="3">DUF3795 domain-containing protein</fullName>
    </recommendedName>
</protein>
<dbReference type="EMBL" id="BAABYW010000001">
    <property type="protein sequence ID" value="GAA6410126.1"/>
    <property type="molecule type" value="Genomic_DNA"/>
</dbReference>
<organism evidence="1 2">
    <name type="scientific">Blautia hominis</name>
    <dbReference type="NCBI Taxonomy" id="2025493"/>
    <lineage>
        <taxon>Bacteria</taxon>
        <taxon>Bacillati</taxon>
        <taxon>Bacillota</taxon>
        <taxon>Clostridia</taxon>
        <taxon>Lachnospirales</taxon>
        <taxon>Lachnospiraceae</taxon>
        <taxon>Blautia</taxon>
    </lineage>
</organism>
<comment type="caution">
    <text evidence="1">The sequence shown here is derived from an EMBL/GenBank/DDBJ whole genome shotgun (WGS) entry which is preliminary data.</text>
</comment>
<sequence>MENKIAFCGLVCSECSVFIAAGTGDEELKEKDPEHCALCGEYPCIHIDSYVP</sequence>
<evidence type="ECO:0000313" key="2">
    <source>
        <dbReference type="Proteomes" id="UP001600943"/>
    </source>
</evidence>
<keyword evidence="2" id="KW-1185">Reference proteome</keyword>
<evidence type="ECO:0000313" key="1">
    <source>
        <dbReference type="EMBL" id="GAA6410126.1"/>
    </source>
</evidence>
<dbReference type="Proteomes" id="UP001600943">
    <property type="component" value="Unassembled WGS sequence"/>
</dbReference>
<proteinExistence type="predicted"/>
<name>A0ABQ0BF77_9FIRM</name>
<reference evidence="1 2" key="1">
    <citation type="submission" date="2024-04" db="EMBL/GenBank/DDBJ databases">
        <title>Defined microbial consortia suppress multidrug-resistant proinflammatory Enterobacteriaceae via ecological control.</title>
        <authorList>
            <person name="Furuichi M."/>
            <person name="Kawaguchi T."/>
            <person name="Pust M."/>
            <person name="Yasuma K."/>
            <person name="Plichta D."/>
            <person name="Hasegawa N."/>
            <person name="Ohya T."/>
            <person name="Bhattarai S."/>
            <person name="Sasajima S."/>
            <person name="Aoto Y."/>
            <person name="Tuganbaev T."/>
            <person name="Yaginuma M."/>
            <person name="Ueda M."/>
            <person name="Okahashi N."/>
            <person name="Amafuji K."/>
            <person name="Kiridooshi Y."/>
            <person name="Sugita K."/>
            <person name="Strazar M."/>
            <person name="Skelly A."/>
            <person name="Suda W."/>
            <person name="Hattori M."/>
            <person name="Nakamoto N."/>
            <person name="Caballero S."/>
            <person name="Norman J."/>
            <person name="Olle B."/>
            <person name="Tanoue T."/>
            <person name="Arita M."/>
            <person name="Bucci V."/>
            <person name="Atarashi K."/>
            <person name="Xavier R."/>
            <person name="Honda K."/>
        </authorList>
    </citation>
    <scope>NUCLEOTIDE SEQUENCE [LARGE SCALE GENOMIC DNA]</scope>
    <source>
        <strain evidence="2">k04-0078-D8-1</strain>
    </source>
</reference>
<evidence type="ECO:0008006" key="3">
    <source>
        <dbReference type="Google" id="ProtNLM"/>
    </source>
</evidence>
<accession>A0ABQ0BF77</accession>
<gene>
    <name evidence="1" type="ORF">K040078D81_42430</name>
</gene>